<comment type="caution">
    <text evidence="4">The sequence shown here is derived from an EMBL/GenBank/DDBJ whole genome shotgun (WGS) entry which is preliminary data.</text>
</comment>
<evidence type="ECO:0000256" key="2">
    <source>
        <dbReference type="PROSITE-ProRule" id="PRU01248"/>
    </source>
</evidence>
<dbReference type="GO" id="GO:0003677">
    <property type="term" value="F:DNA binding"/>
    <property type="evidence" value="ECO:0007669"/>
    <property type="project" value="UniProtKB-UniRule"/>
</dbReference>
<sequence length="105" mass="11779">MRAARQAKHELLAAAQGGKLATPSKITIEALPDQWLNSKQRLARKTRDDYARHVRLHIVPLLGAMRLHELTPAKLSAFYSELSKQGKGTPTQQKVHVVLWCCTAR</sequence>
<evidence type="ECO:0000256" key="1">
    <source>
        <dbReference type="ARBA" id="ARBA00023125"/>
    </source>
</evidence>
<dbReference type="InterPro" id="IPR044068">
    <property type="entry name" value="CB"/>
</dbReference>
<proteinExistence type="predicted"/>
<dbReference type="AlphaFoldDB" id="A0A318S5W1"/>
<dbReference type="InterPro" id="IPR011010">
    <property type="entry name" value="DNA_brk_join_enz"/>
</dbReference>
<evidence type="ECO:0000259" key="3">
    <source>
        <dbReference type="PROSITE" id="PS51900"/>
    </source>
</evidence>
<accession>A0A318S5W1</accession>
<protein>
    <submittedName>
        <fullName evidence="4">Integrase-like protein</fullName>
    </submittedName>
</protein>
<dbReference type="Pfam" id="PF14659">
    <property type="entry name" value="Phage_int_SAM_3"/>
    <property type="match status" value="1"/>
</dbReference>
<dbReference type="GO" id="GO:0015074">
    <property type="term" value="P:DNA integration"/>
    <property type="evidence" value="ECO:0007669"/>
    <property type="project" value="InterPro"/>
</dbReference>
<evidence type="ECO:0000313" key="5">
    <source>
        <dbReference type="Proteomes" id="UP000248326"/>
    </source>
</evidence>
<gene>
    <name evidence="4" type="ORF">DES52_111168</name>
</gene>
<dbReference type="InterPro" id="IPR010998">
    <property type="entry name" value="Integrase_recombinase_N"/>
</dbReference>
<evidence type="ECO:0000313" key="4">
    <source>
        <dbReference type="EMBL" id="PYE52995.1"/>
    </source>
</evidence>
<dbReference type="PROSITE" id="PS51900">
    <property type="entry name" value="CB"/>
    <property type="match status" value="1"/>
</dbReference>
<dbReference type="InterPro" id="IPR004107">
    <property type="entry name" value="Integrase_SAM-like_N"/>
</dbReference>
<keyword evidence="1 2" id="KW-0238">DNA-binding</keyword>
<dbReference type="Proteomes" id="UP000248326">
    <property type="component" value="Unassembled WGS sequence"/>
</dbReference>
<organism evidence="4 5">
    <name type="scientific">Deinococcus yavapaiensis KR-236</name>
    <dbReference type="NCBI Taxonomy" id="694435"/>
    <lineage>
        <taxon>Bacteria</taxon>
        <taxon>Thermotogati</taxon>
        <taxon>Deinococcota</taxon>
        <taxon>Deinococci</taxon>
        <taxon>Deinococcales</taxon>
        <taxon>Deinococcaceae</taxon>
        <taxon>Deinococcus</taxon>
    </lineage>
</organism>
<feature type="domain" description="Core-binding (CB)" evidence="3">
    <location>
        <begin position="26"/>
        <end position="105"/>
    </location>
</feature>
<dbReference type="SUPFAM" id="SSF56349">
    <property type="entry name" value="DNA breaking-rejoining enzymes"/>
    <property type="match status" value="1"/>
</dbReference>
<dbReference type="Gene3D" id="1.10.150.130">
    <property type="match status" value="1"/>
</dbReference>
<keyword evidence="5" id="KW-1185">Reference proteome</keyword>
<dbReference type="EMBL" id="QJSX01000011">
    <property type="protein sequence ID" value="PYE52995.1"/>
    <property type="molecule type" value="Genomic_DNA"/>
</dbReference>
<reference evidence="4 5" key="1">
    <citation type="submission" date="2018-06" db="EMBL/GenBank/DDBJ databases">
        <title>Genomic Encyclopedia of Type Strains, Phase IV (KMG-IV): sequencing the most valuable type-strain genomes for metagenomic binning, comparative biology and taxonomic classification.</title>
        <authorList>
            <person name="Goeker M."/>
        </authorList>
    </citation>
    <scope>NUCLEOTIDE SEQUENCE [LARGE SCALE GENOMIC DNA]</scope>
    <source>
        <strain evidence="4 5">DSM 18048</strain>
    </source>
</reference>
<name>A0A318S5W1_9DEIO</name>